<reference evidence="4 5" key="1">
    <citation type="submission" date="2021-03" db="EMBL/GenBank/DDBJ databases">
        <title>Genomic Encyclopedia of Type Strains, Phase IV (KMG-IV): sequencing the most valuable type-strain genomes for metagenomic binning, comparative biology and taxonomic classification.</title>
        <authorList>
            <person name="Goeker M."/>
        </authorList>
    </citation>
    <scope>NUCLEOTIDE SEQUENCE [LARGE SCALE GENOMIC DNA]</scope>
    <source>
        <strain evidence="4 5">DSM 101953</strain>
    </source>
</reference>
<sequence>MTENTSYTTEEIARLLKISKLKVYDLIKKGELPSYRVGKQMRVDLSDLERYKQNSRNSGPSAHPLPGGGLSEAALPQAQPSQQTAPFAAPYQAFASPPPHSMKSSGINVVITGQDMSLDILATHLERTLPSTRPLRSYAGSLDSLIAMYQGESDIVSTHLLDGDSGEYNLPYIRKLLVGFSYIVVHLLTRSAGFYVQKGNPLGIRSWGDLRQDGVTLINRERGSGARVLLDEQLRLHGIPSSRLNGYSNEENSHLAVASLVARGGADVGIGTEKAAKIIDGIDFIPLIRERYDLVMVKKPENEAWINAILDILRSEAFRSELSSIHSYDLSETGNIIYET</sequence>
<evidence type="ECO:0000259" key="2">
    <source>
        <dbReference type="Pfam" id="PF12727"/>
    </source>
</evidence>
<evidence type="ECO:0000313" key="5">
    <source>
        <dbReference type="Proteomes" id="UP000773462"/>
    </source>
</evidence>
<dbReference type="Pfam" id="PF12728">
    <property type="entry name" value="HTH_17"/>
    <property type="match status" value="1"/>
</dbReference>
<dbReference type="PANTHER" id="PTHR38431">
    <property type="entry name" value="BLL2305 PROTEIN"/>
    <property type="match status" value="1"/>
</dbReference>
<dbReference type="NCBIfam" id="TIGR01764">
    <property type="entry name" value="excise"/>
    <property type="match status" value="1"/>
</dbReference>
<dbReference type="EMBL" id="JAGGLV010000025">
    <property type="protein sequence ID" value="MBP2115264.1"/>
    <property type="molecule type" value="Genomic_DNA"/>
</dbReference>
<evidence type="ECO:0000259" key="3">
    <source>
        <dbReference type="Pfam" id="PF12728"/>
    </source>
</evidence>
<evidence type="ECO:0000256" key="1">
    <source>
        <dbReference type="SAM" id="MobiDB-lite"/>
    </source>
</evidence>
<dbReference type="InterPro" id="IPR024370">
    <property type="entry name" value="PBP_domain"/>
</dbReference>
<dbReference type="Proteomes" id="UP000773462">
    <property type="component" value="Unassembled WGS sequence"/>
</dbReference>
<dbReference type="Gene3D" id="3.40.190.10">
    <property type="entry name" value="Periplasmic binding protein-like II"/>
    <property type="match status" value="1"/>
</dbReference>
<dbReference type="Pfam" id="PF12727">
    <property type="entry name" value="PBP_like"/>
    <property type="match status" value="1"/>
</dbReference>
<dbReference type="SUPFAM" id="SSF53850">
    <property type="entry name" value="Periplasmic binding protein-like II"/>
    <property type="match status" value="1"/>
</dbReference>
<protein>
    <submittedName>
        <fullName evidence="4">Molybdopterin biosynthesis protein</fullName>
    </submittedName>
</protein>
<dbReference type="PANTHER" id="PTHR38431:SF1">
    <property type="entry name" value="BLL2305 PROTEIN"/>
    <property type="match status" value="1"/>
</dbReference>
<keyword evidence="5" id="KW-1185">Reference proteome</keyword>
<dbReference type="InterPro" id="IPR041657">
    <property type="entry name" value="HTH_17"/>
</dbReference>
<feature type="domain" description="PBP" evidence="2">
    <location>
        <begin position="123"/>
        <end position="314"/>
    </location>
</feature>
<organism evidence="4 5">
    <name type="scientific">Paenibacillus silagei</name>
    <dbReference type="NCBI Taxonomy" id="1670801"/>
    <lineage>
        <taxon>Bacteria</taxon>
        <taxon>Bacillati</taxon>
        <taxon>Bacillota</taxon>
        <taxon>Bacilli</taxon>
        <taxon>Bacillales</taxon>
        <taxon>Paenibacillaceae</taxon>
        <taxon>Paenibacillus</taxon>
    </lineage>
</organism>
<name>A0ABS4NYW7_9BACL</name>
<dbReference type="RefSeq" id="WP_209878242.1">
    <property type="nucleotide sequence ID" value="NZ_JAGGLV010000025.1"/>
</dbReference>
<feature type="region of interest" description="Disordered" evidence="1">
    <location>
        <begin position="51"/>
        <end position="82"/>
    </location>
</feature>
<feature type="domain" description="Helix-turn-helix" evidence="3">
    <location>
        <begin position="7"/>
        <end position="54"/>
    </location>
</feature>
<comment type="caution">
    <text evidence="4">The sequence shown here is derived from an EMBL/GenBank/DDBJ whole genome shotgun (WGS) entry which is preliminary data.</text>
</comment>
<gene>
    <name evidence="4" type="ORF">J2Z70_005451</name>
</gene>
<evidence type="ECO:0000313" key="4">
    <source>
        <dbReference type="EMBL" id="MBP2115264.1"/>
    </source>
</evidence>
<accession>A0ABS4NYW7</accession>
<proteinExistence type="predicted"/>
<dbReference type="InterPro" id="IPR010093">
    <property type="entry name" value="SinI_DNA-bd"/>
</dbReference>